<protein>
    <recommendedName>
        <fullName evidence="9">Thiamine-phosphate synthase</fullName>
        <shortName evidence="9">TP synthase</shortName>
        <shortName evidence="9">TPS</shortName>
        <ecNumber evidence="9">2.5.1.3</ecNumber>
    </recommendedName>
    <alternativeName>
        <fullName evidence="9">Thiamine-phosphate pyrophosphorylase</fullName>
        <shortName evidence="9">TMP pyrophosphorylase</shortName>
        <shortName evidence="9">TMP-PPase</shortName>
    </alternativeName>
</protein>
<comment type="catalytic activity">
    <reaction evidence="7 9 10">
        <text>2-(2-carboxy-4-methylthiazol-5-yl)ethyl phosphate + 4-amino-2-methyl-5-(diphosphooxymethyl)pyrimidine + 2 H(+) = thiamine phosphate + CO2 + diphosphate</text>
        <dbReference type="Rhea" id="RHEA:47848"/>
        <dbReference type="ChEBI" id="CHEBI:15378"/>
        <dbReference type="ChEBI" id="CHEBI:16526"/>
        <dbReference type="ChEBI" id="CHEBI:33019"/>
        <dbReference type="ChEBI" id="CHEBI:37575"/>
        <dbReference type="ChEBI" id="CHEBI:57841"/>
        <dbReference type="ChEBI" id="CHEBI:62890"/>
        <dbReference type="EC" id="2.5.1.3"/>
    </reaction>
</comment>
<evidence type="ECO:0000313" key="14">
    <source>
        <dbReference type="EMBL" id="RAK48485.1"/>
    </source>
</evidence>
<dbReference type="FunFam" id="3.20.20.70:FF:000096">
    <property type="entry name" value="Thiamine-phosphate synthase"/>
    <property type="match status" value="1"/>
</dbReference>
<keyword evidence="16" id="KW-1185">Reference proteome</keyword>
<dbReference type="GO" id="GO:0004789">
    <property type="term" value="F:thiamine-phosphate diphosphorylase activity"/>
    <property type="evidence" value="ECO:0007669"/>
    <property type="project" value="UniProtKB-UniRule"/>
</dbReference>
<dbReference type="CDD" id="cd00564">
    <property type="entry name" value="TMP_TenI"/>
    <property type="match status" value="1"/>
</dbReference>
<dbReference type="InterPro" id="IPR034291">
    <property type="entry name" value="TMP_synthase"/>
</dbReference>
<proteinExistence type="inferred from homology"/>
<evidence type="ECO:0000256" key="3">
    <source>
        <dbReference type="ARBA" id="ARBA00022723"/>
    </source>
</evidence>
<comment type="catalytic activity">
    <reaction evidence="8 9 10">
        <text>2-[(2R,5Z)-2-carboxy-4-methylthiazol-5(2H)-ylidene]ethyl phosphate + 4-amino-2-methyl-5-(diphosphooxymethyl)pyrimidine + 2 H(+) = thiamine phosphate + CO2 + diphosphate</text>
        <dbReference type="Rhea" id="RHEA:47844"/>
        <dbReference type="ChEBI" id="CHEBI:15378"/>
        <dbReference type="ChEBI" id="CHEBI:16526"/>
        <dbReference type="ChEBI" id="CHEBI:33019"/>
        <dbReference type="ChEBI" id="CHEBI:37575"/>
        <dbReference type="ChEBI" id="CHEBI:57841"/>
        <dbReference type="ChEBI" id="CHEBI:62899"/>
        <dbReference type="EC" id="2.5.1.3"/>
    </reaction>
</comment>
<dbReference type="PANTHER" id="PTHR20857">
    <property type="entry name" value="THIAMINE-PHOSPHATE PYROPHOSPHORYLASE"/>
    <property type="match status" value="1"/>
</dbReference>
<dbReference type="Gene3D" id="3.20.20.70">
    <property type="entry name" value="Aldolase class I"/>
    <property type="match status" value="1"/>
</dbReference>
<feature type="binding site" evidence="9">
    <location>
        <begin position="39"/>
        <end position="43"/>
    </location>
    <ligand>
        <name>4-amino-2-methyl-5-(diphosphooxymethyl)pyrimidine</name>
        <dbReference type="ChEBI" id="CHEBI:57841"/>
    </ligand>
</feature>
<feature type="binding site" evidence="9">
    <location>
        <position position="94"/>
    </location>
    <ligand>
        <name>Mg(2+)</name>
        <dbReference type="ChEBI" id="CHEBI:18420"/>
    </ligand>
</feature>
<evidence type="ECO:0000313" key="15">
    <source>
        <dbReference type="Proteomes" id="UP000249579"/>
    </source>
</evidence>
<evidence type="ECO:0000256" key="11">
    <source>
        <dbReference type="RuleBase" id="RU004253"/>
    </source>
</evidence>
<organism evidence="14 15">
    <name type="scientific">Macrococcoides bohemicum</name>
    <dbReference type="NCBI Taxonomy" id="1903056"/>
    <lineage>
        <taxon>Bacteria</taxon>
        <taxon>Bacillati</taxon>
        <taxon>Bacillota</taxon>
        <taxon>Bacilli</taxon>
        <taxon>Bacillales</taxon>
        <taxon>Staphylococcaceae</taxon>
        <taxon>Macrococcoides</taxon>
    </lineage>
</organism>
<evidence type="ECO:0000256" key="7">
    <source>
        <dbReference type="ARBA" id="ARBA00047851"/>
    </source>
</evidence>
<name>A0A328A1S6_9STAP</name>
<feature type="binding site" evidence="9">
    <location>
        <begin position="138"/>
        <end position="140"/>
    </location>
    <ligand>
        <name>2-[(2R,5Z)-2-carboxy-4-methylthiazol-5(2H)-ylidene]ethyl phosphate</name>
        <dbReference type="ChEBI" id="CHEBI:62899"/>
    </ligand>
</feature>
<dbReference type="UniPathway" id="UPA00060">
    <property type="reaction ID" value="UER00141"/>
</dbReference>
<comment type="cofactor">
    <cofactor evidence="9">
        <name>Mg(2+)</name>
        <dbReference type="ChEBI" id="CHEBI:18420"/>
    </cofactor>
    <text evidence="9">Binds 1 Mg(2+) ion per subunit.</text>
</comment>
<feature type="binding site" evidence="9">
    <location>
        <position position="170"/>
    </location>
    <ligand>
        <name>2-[(2R,5Z)-2-carboxy-4-methylthiazol-5(2H)-ylidene]ethyl phosphate</name>
        <dbReference type="ChEBI" id="CHEBI:62899"/>
    </ligand>
</feature>
<comment type="function">
    <text evidence="9">Condenses 4-methyl-5-(beta-hydroxyethyl)thiazole monophosphate (THZ-P) and 2-methyl-4-amino-5-hydroxymethyl pyrimidine pyrophosphate (HMP-PP) to form thiamine monophosphate (TMP).</text>
</comment>
<dbReference type="GO" id="GO:0009228">
    <property type="term" value="P:thiamine biosynthetic process"/>
    <property type="evidence" value="ECO:0007669"/>
    <property type="project" value="UniProtKB-KW"/>
</dbReference>
<keyword evidence="4 9" id="KW-0460">Magnesium</keyword>
<feature type="binding site" evidence="9">
    <location>
        <position position="75"/>
    </location>
    <ligand>
        <name>Mg(2+)</name>
        <dbReference type="ChEBI" id="CHEBI:18420"/>
    </ligand>
</feature>
<dbReference type="InterPro" id="IPR013785">
    <property type="entry name" value="Aldolase_TIM"/>
</dbReference>
<feature type="binding site" evidence="9">
    <location>
        <position position="112"/>
    </location>
    <ligand>
        <name>4-amino-2-methyl-5-(diphosphooxymethyl)pyrimidine</name>
        <dbReference type="ChEBI" id="CHEBI:57841"/>
    </ligand>
</feature>
<dbReference type="NCBIfam" id="TIGR00693">
    <property type="entry name" value="thiE"/>
    <property type="match status" value="1"/>
</dbReference>
<reference evidence="13 16" key="2">
    <citation type="submission" date="2021-07" db="EMBL/GenBank/DDBJ databases">
        <title>Prevalence and characterization of methicillin-resistant Macrococcus spp. in food producing animals and meat in Switzerland in 2019.</title>
        <authorList>
            <person name="Keller J.E."/>
            <person name="Schwendener S."/>
            <person name="Neuenschwander J."/>
            <person name="Overesch G."/>
            <person name="Perreten V."/>
        </authorList>
    </citation>
    <scope>NUCLEOTIDE SEQUENCE [LARGE SCALE GENOMIC DNA]</scope>
    <source>
        <strain evidence="13 16">19Msa0936</strain>
    </source>
</reference>
<feature type="binding site" evidence="9">
    <location>
        <begin position="190"/>
        <end position="191"/>
    </location>
    <ligand>
        <name>2-[(2R,5Z)-2-carboxy-4-methylthiazol-5(2H)-ylidene]ethyl phosphate</name>
        <dbReference type="ChEBI" id="CHEBI:62899"/>
    </ligand>
</feature>
<dbReference type="HAMAP" id="MF_00097">
    <property type="entry name" value="TMP_synthase"/>
    <property type="match status" value="1"/>
</dbReference>
<dbReference type="Proteomes" id="UP000826802">
    <property type="component" value="Chromosome"/>
</dbReference>
<dbReference type="GO" id="GO:0000287">
    <property type="term" value="F:magnesium ion binding"/>
    <property type="evidence" value="ECO:0007669"/>
    <property type="project" value="UniProtKB-UniRule"/>
</dbReference>
<comment type="similarity">
    <text evidence="9 10">Belongs to the thiamine-phosphate synthase family.</text>
</comment>
<evidence type="ECO:0000256" key="10">
    <source>
        <dbReference type="RuleBase" id="RU003826"/>
    </source>
</evidence>
<keyword evidence="3 9" id="KW-0479">Metal-binding</keyword>
<gene>
    <name evidence="9 13" type="primary">thiE</name>
    <name evidence="14" type="ORF">BHX94_10790</name>
    <name evidence="13" type="ORF">KYI11_11130</name>
</gene>
<evidence type="ECO:0000256" key="4">
    <source>
        <dbReference type="ARBA" id="ARBA00022842"/>
    </source>
</evidence>
<dbReference type="InterPro" id="IPR036206">
    <property type="entry name" value="ThiamineP_synth_sf"/>
</dbReference>
<comment type="catalytic activity">
    <reaction evidence="6 9 10">
        <text>4-methyl-5-(2-phosphooxyethyl)-thiazole + 4-amino-2-methyl-5-(diphosphooxymethyl)pyrimidine + H(+) = thiamine phosphate + diphosphate</text>
        <dbReference type="Rhea" id="RHEA:22328"/>
        <dbReference type="ChEBI" id="CHEBI:15378"/>
        <dbReference type="ChEBI" id="CHEBI:33019"/>
        <dbReference type="ChEBI" id="CHEBI:37575"/>
        <dbReference type="ChEBI" id="CHEBI:57841"/>
        <dbReference type="ChEBI" id="CHEBI:58296"/>
        <dbReference type="EC" id="2.5.1.3"/>
    </reaction>
</comment>
<evidence type="ECO:0000256" key="8">
    <source>
        <dbReference type="ARBA" id="ARBA00047883"/>
    </source>
</evidence>
<dbReference type="InterPro" id="IPR022998">
    <property type="entry name" value="ThiamineP_synth_TenI"/>
</dbReference>
<dbReference type="Pfam" id="PF02581">
    <property type="entry name" value="TMP-TENI"/>
    <property type="match status" value="1"/>
</dbReference>
<dbReference type="GO" id="GO:0005737">
    <property type="term" value="C:cytoplasm"/>
    <property type="evidence" value="ECO:0007669"/>
    <property type="project" value="TreeGrafter"/>
</dbReference>
<dbReference type="RefSeq" id="WP_111746773.1">
    <property type="nucleotide sequence ID" value="NZ_CP079981.1"/>
</dbReference>
<dbReference type="AlphaFoldDB" id="A0A328A1S6"/>
<reference evidence="14 15" key="1">
    <citation type="journal article" date="2018" name="Front. Microbiol.">
        <title>Description and Comparative Genomics of Macrococcus caseolyticus subsp. hominis subsp. nov., Macrococcus goetzii sp. nov., Macrococcus epidermidis sp. nov., and Macrococcus bohemicus sp. nov., Novel Macrococci From Human Clinical Material With Virulence Potential and Suspected Uptake of Foreign DNA by Natural Transformation.</title>
        <authorList>
            <person name="Maslanova I."/>
            <person name="Wertheimer Z."/>
            <person name="Sedlacek I."/>
            <person name="Svec P."/>
            <person name="Indrakova A."/>
            <person name="Kovarovic V."/>
            <person name="Schumann P."/>
            <person name="Sproer C."/>
            <person name="Kralova S."/>
            <person name="Sedo O."/>
            <person name="Kristofova L."/>
            <person name="Vrbovska V."/>
            <person name="Fuzik T."/>
            <person name="Petras P."/>
            <person name="Zdrahal Z."/>
            <person name="Ruzickova V."/>
            <person name="Doskar J."/>
            <person name="Pantucek R."/>
        </authorList>
    </citation>
    <scope>NUCLEOTIDE SEQUENCE [LARGE SCALE GENOMIC DNA]</scope>
    <source>
        <strain evidence="14 15">03/115</strain>
    </source>
</reference>
<evidence type="ECO:0000256" key="9">
    <source>
        <dbReference type="HAMAP-Rule" id="MF_00097"/>
    </source>
</evidence>
<keyword evidence="5 9" id="KW-0784">Thiamine biosynthesis</keyword>
<evidence type="ECO:0000256" key="2">
    <source>
        <dbReference type="ARBA" id="ARBA00022679"/>
    </source>
</evidence>
<dbReference type="PANTHER" id="PTHR20857:SF15">
    <property type="entry name" value="THIAMINE-PHOSPHATE SYNTHASE"/>
    <property type="match status" value="1"/>
</dbReference>
<feature type="binding site" evidence="9">
    <location>
        <position position="74"/>
    </location>
    <ligand>
        <name>4-amino-2-methyl-5-(diphosphooxymethyl)pyrimidine</name>
        <dbReference type="ChEBI" id="CHEBI:57841"/>
    </ligand>
</feature>
<accession>A0A328A1S6</accession>
<dbReference type="EMBL" id="PZJG01000009">
    <property type="protein sequence ID" value="RAK48485.1"/>
    <property type="molecule type" value="Genomic_DNA"/>
</dbReference>
<dbReference type="EMBL" id="CP079981">
    <property type="protein sequence ID" value="QYA42130.1"/>
    <property type="molecule type" value="Genomic_DNA"/>
</dbReference>
<dbReference type="SUPFAM" id="SSF51391">
    <property type="entry name" value="Thiamin phosphate synthase"/>
    <property type="match status" value="1"/>
</dbReference>
<dbReference type="Proteomes" id="UP000249579">
    <property type="component" value="Unassembled WGS sequence"/>
</dbReference>
<evidence type="ECO:0000256" key="5">
    <source>
        <dbReference type="ARBA" id="ARBA00022977"/>
    </source>
</evidence>
<feature type="binding site" evidence="9">
    <location>
        <position position="141"/>
    </location>
    <ligand>
        <name>4-amino-2-methyl-5-(diphosphooxymethyl)pyrimidine</name>
        <dbReference type="ChEBI" id="CHEBI:57841"/>
    </ligand>
</feature>
<sequence>MFDRKLLRVYFIAGTQDTSDGNLERVLQEALEAGITLYQFREKGQNALTGEAKETLARKLFEMCKAKGVPFIVNDDIALAKKIDADGIHLGQDDEKIENIIDDFNDKIIGLSVGNFAEYDQSDLTHVDYIGVGPVYETSSKSDAKKPGGIELIRKMRLYDEDIPIVAIGGITDANSEMILAAGADGISTISSITKSDDIKQVVTDYLKYYTDK</sequence>
<evidence type="ECO:0000256" key="1">
    <source>
        <dbReference type="ARBA" id="ARBA00005165"/>
    </source>
</evidence>
<dbReference type="GO" id="GO:0009229">
    <property type="term" value="P:thiamine diphosphate biosynthetic process"/>
    <property type="evidence" value="ECO:0007669"/>
    <property type="project" value="UniProtKB-UniRule"/>
</dbReference>
<feature type="domain" description="Thiamine phosphate synthase/TenI" evidence="12">
    <location>
        <begin position="9"/>
        <end position="193"/>
    </location>
</feature>
<keyword evidence="2 9" id="KW-0808">Transferase</keyword>
<evidence type="ECO:0000259" key="12">
    <source>
        <dbReference type="Pfam" id="PF02581"/>
    </source>
</evidence>
<evidence type="ECO:0000313" key="13">
    <source>
        <dbReference type="EMBL" id="QYA42130.1"/>
    </source>
</evidence>
<dbReference type="OrthoDB" id="9812206at2"/>
<comment type="pathway">
    <text evidence="1 9 11">Cofactor biosynthesis; thiamine diphosphate biosynthesis; thiamine phosphate from 4-amino-2-methyl-5-diphosphomethylpyrimidine and 4-methyl-5-(2-phosphoethyl)-thiazole: step 1/1.</text>
</comment>
<evidence type="ECO:0000313" key="16">
    <source>
        <dbReference type="Proteomes" id="UP000826802"/>
    </source>
</evidence>
<dbReference type="EC" id="2.5.1.3" evidence="9"/>
<evidence type="ECO:0000256" key="6">
    <source>
        <dbReference type="ARBA" id="ARBA00047334"/>
    </source>
</evidence>